<keyword evidence="1" id="KW-0732">Signal</keyword>
<evidence type="ECO:0000313" key="3">
    <source>
        <dbReference type="Proteomes" id="UP000249799"/>
    </source>
</evidence>
<dbReference type="AlphaFoldDB" id="A0A2Z4FNF8"/>
<feature type="signal peptide" evidence="1">
    <location>
        <begin position="1"/>
        <end position="20"/>
    </location>
</feature>
<keyword evidence="3" id="KW-1185">Reference proteome</keyword>
<protein>
    <submittedName>
        <fullName evidence="2">Uncharacterized protein</fullName>
    </submittedName>
</protein>
<reference evidence="2 3" key="1">
    <citation type="submission" date="2018-06" db="EMBL/GenBank/DDBJ databases">
        <title>Lujinxingia sediminis gen. nov. sp. nov., a new facultative anaerobic member of the class Deltaproteobacteria, and proposal of Lujinxingaceae fam. nov.</title>
        <authorList>
            <person name="Guo L.-Y."/>
            <person name="Li C.-M."/>
            <person name="Wang S."/>
            <person name="Du Z.-J."/>
        </authorList>
    </citation>
    <scope>NUCLEOTIDE SEQUENCE [LARGE SCALE GENOMIC DNA]</scope>
    <source>
        <strain evidence="2 3">FA350</strain>
    </source>
</reference>
<dbReference type="EMBL" id="CP030032">
    <property type="protein sequence ID" value="AWV90244.1"/>
    <property type="molecule type" value="Genomic_DNA"/>
</dbReference>
<dbReference type="PROSITE" id="PS51257">
    <property type="entry name" value="PROKAR_LIPOPROTEIN"/>
    <property type="match status" value="1"/>
</dbReference>
<organism evidence="2 3">
    <name type="scientific">Bradymonas sediminis</name>
    <dbReference type="NCBI Taxonomy" id="1548548"/>
    <lineage>
        <taxon>Bacteria</taxon>
        <taxon>Deltaproteobacteria</taxon>
        <taxon>Bradymonadales</taxon>
        <taxon>Bradymonadaceae</taxon>
        <taxon>Bradymonas</taxon>
    </lineage>
</organism>
<dbReference type="SUPFAM" id="SSF75011">
    <property type="entry name" value="3-carboxy-cis,cis-mucoante lactonizing enzyme"/>
    <property type="match status" value="1"/>
</dbReference>
<sequence>MKKAPGQARPVSASYSTAIAALLGCALLGSALVGCGDDNPPSAAWDESWTVSAPLVVNGDMFFVNETMEQVVRLRPTRNGEDIGLEVERARTGADPGVRSLSADESQLFVINEERGKQGATLSVFDLAQDKLEAKTVGLDSAYDRMSVDPAGEFLLLSFTGASGDFIARNLNELGIVDLRDGISGEERATFETLSKRARGIEFAPPFELDGQAQRLAVALSPSAVTIVDLLAEDAPNRLREVPLTISEADQVKTPVQAIFDVTSENSPEDDGMPKSVSLYLLTYHGNDITRVTIQPSIRPESGRKFDLSVNQLAGGSNPVRMELLDLGEQGNRLIVVDGYSPRFTMIDVQTGESSTFDLPMTRAATELIVYKVLDESGAEPVSRTRILAWSRESNLAAVIRPESIAIGDETPTLGRSVEALRLQATPSSVELDEASGATRAIVRYGGLGSGFTVLDLDANRAVPIQGASLGSIYFGESYAYGTFRGRPYMGVFDLSTGHPSTFELPYEGSNIYLDADDELIVVQHTDPSGTFTLLNALTPTKEHAKVYNNVFFKDLFSQELP</sequence>
<dbReference type="KEGG" id="bsed:DN745_13260"/>
<dbReference type="RefSeq" id="WP_111335542.1">
    <property type="nucleotide sequence ID" value="NZ_CP030032.1"/>
</dbReference>
<accession>A0A2Z4FNF8</accession>
<name>A0A2Z4FNF8_9DELT</name>
<dbReference type="OrthoDB" id="5516118at2"/>
<evidence type="ECO:0000256" key="1">
    <source>
        <dbReference type="SAM" id="SignalP"/>
    </source>
</evidence>
<feature type="chain" id="PRO_5016373894" evidence="1">
    <location>
        <begin position="21"/>
        <end position="562"/>
    </location>
</feature>
<gene>
    <name evidence="2" type="ORF">DN745_13260</name>
</gene>
<evidence type="ECO:0000313" key="2">
    <source>
        <dbReference type="EMBL" id="AWV90244.1"/>
    </source>
</evidence>
<proteinExistence type="predicted"/>
<dbReference type="Proteomes" id="UP000249799">
    <property type="component" value="Chromosome"/>
</dbReference>